<feature type="domain" description="Aminoglycoside phosphotransferase" evidence="2">
    <location>
        <begin position="84"/>
        <end position="288"/>
    </location>
</feature>
<organism evidence="3 4">
    <name type="scientific">Streptomyces pluripotens</name>
    <dbReference type="NCBI Taxonomy" id="1355015"/>
    <lineage>
        <taxon>Bacteria</taxon>
        <taxon>Bacillati</taxon>
        <taxon>Actinomycetota</taxon>
        <taxon>Actinomycetes</taxon>
        <taxon>Kitasatosporales</taxon>
        <taxon>Streptomycetaceae</taxon>
        <taxon>Streptomyces</taxon>
    </lineage>
</organism>
<dbReference type="PANTHER" id="PTHR40086:SF1">
    <property type="entry name" value="CELL CYCLE REGULATOR CCRZ"/>
    <property type="match status" value="1"/>
</dbReference>
<dbReference type="STRING" id="1355015.LK06_017640"/>
<dbReference type="AlphaFoldDB" id="A0A221P0H7"/>
<accession>A0A221P0H7</accession>
<evidence type="ECO:0000256" key="1">
    <source>
        <dbReference type="SAM" id="MobiDB-lite"/>
    </source>
</evidence>
<proteinExistence type="predicted"/>
<name>A0A221P0H7_9ACTN</name>
<evidence type="ECO:0000313" key="4">
    <source>
        <dbReference type="Proteomes" id="UP000031501"/>
    </source>
</evidence>
<reference evidence="3 4" key="1">
    <citation type="submission" date="2017-07" db="EMBL/GenBank/DDBJ databases">
        <title>Genome sequence of Streptomyces pluripotens MUSC 137T.</title>
        <authorList>
            <person name="Ser H.-L."/>
            <person name="Lee L.-H."/>
        </authorList>
    </citation>
    <scope>NUCLEOTIDE SEQUENCE [LARGE SCALE GENOMIC DNA]</scope>
    <source>
        <strain evidence="3 4">MUSC 137</strain>
    </source>
</reference>
<keyword evidence="3" id="KW-0808">Transferase</keyword>
<dbReference type="InterPro" id="IPR052077">
    <property type="entry name" value="CcrZ_PhaseVar_Mediator"/>
</dbReference>
<dbReference type="SUPFAM" id="SSF56112">
    <property type="entry name" value="Protein kinase-like (PK-like)"/>
    <property type="match status" value="2"/>
</dbReference>
<dbReference type="Proteomes" id="UP000031501">
    <property type="component" value="Chromosome"/>
</dbReference>
<evidence type="ECO:0000313" key="3">
    <source>
        <dbReference type="EMBL" id="ASN25721.1"/>
    </source>
</evidence>
<dbReference type="EMBL" id="CP022433">
    <property type="protein sequence ID" value="ASN25721.1"/>
    <property type="molecule type" value="Genomic_DNA"/>
</dbReference>
<dbReference type="InterPro" id="IPR011009">
    <property type="entry name" value="Kinase-like_dom_sf"/>
</dbReference>
<gene>
    <name evidence="3" type="ORF">LK07_18800</name>
</gene>
<protein>
    <submittedName>
        <fullName evidence="3">Phosphotransferase enzyme family protein</fullName>
    </submittedName>
</protein>
<sequence>MGAPPVPRPTAGGHVGRVRTDTVVREFVARAVAAGRTRGGLRHRDRVLPLTEPLAGLLDREPGTLVTVRVSGMDMDTAPVAVRTWHSEPEVLRALRGVLPVPECLVAGEGYAVHSHVDGDVLGDVCGSGKPVDALLLRDLAQLLASIVQVRGGVLPPLPSCWPDNHTDSQGFLRILARLADDQIRGPGGHRYGGLFVALGVPEGALLRFAERVPAMTRRPYGLLHGDLHRGNLVRPSAGDLPLHCLDWGLAGYGDPLHDLAVHLVRMRYPDHQWCEVVDAWADAVHRVRPAAVAGLAKDLRHYLAFEYARALYADVIRAVRSLEDSFDRRSLDEATAVVRAALCAAAEPLRLGRVPGRDEIRRILFRRGASAGAGARAVRALDWTPDQRVPEHPGFPHRAVADALFLEGAAPPGRVFKGAAHLNTVLQVPGTPFPVVVRREATVVLRRERSFLSEHAVLRAIERSGVPVAAPRVLALGESHAADPGLRYWGDRFAVHTYEGARDLGRRPDHPVHGLRPHEADRLVDQLAALTEVDHAPVDPVGGRPPFYDWLSEQLVLLVAGLPEESQRLARFLGLPDAPRLREILARHHVADRDPALLHGDLNPWNLVRRDDHRALTLIDWEMALVGDPLYELVRHMHLTPTRSEIRDRMFRRWDARLPARFTRNWREDWRVYRWIEIVRSAYVDLDRLVTGASLDAPNVRRALDSYAMTLAAATASLGLSSRRRSGVRGSPRLTRALVRPTGPGGAA</sequence>
<keyword evidence="4" id="KW-1185">Reference proteome</keyword>
<dbReference type="PANTHER" id="PTHR40086">
    <property type="entry name" value="PHOSPHOTRANSFERASE YTMP-RELATED"/>
    <property type="match status" value="1"/>
</dbReference>
<dbReference type="KEGG" id="splu:LK06_017640"/>
<evidence type="ECO:0000259" key="2">
    <source>
        <dbReference type="Pfam" id="PF01636"/>
    </source>
</evidence>
<feature type="domain" description="Aminoglycoside phosphotransferase" evidence="2">
    <location>
        <begin position="435"/>
        <end position="675"/>
    </location>
</feature>
<dbReference type="OrthoDB" id="3454210at2"/>
<dbReference type="InterPro" id="IPR002575">
    <property type="entry name" value="Aminoglycoside_PTrfase"/>
</dbReference>
<dbReference type="GO" id="GO:0016740">
    <property type="term" value="F:transferase activity"/>
    <property type="evidence" value="ECO:0007669"/>
    <property type="project" value="UniProtKB-KW"/>
</dbReference>
<feature type="region of interest" description="Disordered" evidence="1">
    <location>
        <begin position="724"/>
        <end position="749"/>
    </location>
</feature>
<dbReference type="RefSeq" id="WP_039654714.1">
    <property type="nucleotide sequence ID" value="NZ_CP021080.1"/>
</dbReference>
<dbReference type="Pfam" id="PF01636">
    <property type="entry name" value="APH"/>
    <property type="match status" value="2"/>
</dbReference>
<dbReference type="Gene3D" id="3.90.1200.10">
    <property type="match status" value="2"/>
</dbReference>